<evidence type="ECO:0000313" key="2">
    <source>
        <dbReference type="EMBL" id="RDX62689.1"/>
    </source>
</evidence>
<keyword evidence="3" id="KW-1185">Reference proteome</keyword>
<comment type="caution">
    <text evidence="2">The sequence shown here is derived from an EMBL/GenBank/DDBJ whole genome shotgun (WGS) entry which is preliminary data.</text>
</comment>
<name>A0A371E9K8_MUCPR</name>
<evidence type="ECO:0000313" key="3">
    <source>
        <dbReference type="Proteomes" id="UP000257109"/>
    </source>
</evidence>
<evidence type="ECO:0000256" key="1">
    <source>
        <dbReference type="SAM" id="Phobius"/>
    </source>
</evidence>
<accession>A0A371E9K8</accession>
<keyword evidence="1" id="KW-1133">Transmembrane helix</keyword>
<feature type="transmembrane region" description="Helical" evidence="1">
    <location>
        <begin position="57"/>
        <end position="80"/>
    </location>
</feature>
<reference evidence="2" key="1">
    <citation type="submission" date="2018-05" db="EMBL/GenBank/DDBJ databases">
        <title>Draft genome of Mucuna pruriens seed.</title>
        <authorList>
            <person name="Nnadi N.E."/>
            <person name="Vos R."/>
            <person name="Hasami M.H."/>
            <person name="Devisetty U.K."/>
            <person name="Aguiy J.C."/>
        </authorList>
    </citation>
    <scope>NUCLEOTIDE SEQUENCE [LARGE SCALE GENOMIC DNA]</scope>
    <source>
        <strain evidence="2">JCA_2017</strain>
    </source>
</reference>
<dbReference type="Proteomes" id="UP000257109">
    <property type="component" value="Unassembled WGS sequence"/>
</dbReference>
<keyword evidence="1" id="KW-0472">Membrane</keyword>
<keyword evidence="1" id="KW-0812">Transmembrane</keyword>
<dbReference type="AlphaFoldDB" id="A0A371E9K8"/>
<dbReference type="EMBL" id="QJKJ01015342">
    <property type="protein sequence ID" value="RDX62689.1"/>
    <property type="molecule type" value="Genomic_DNA"/>
</dbReference>
<sequence>MKQEIDVLKRNDTWPLAPYHMEIRLLEASGYKIKYNSDGSVEPYKARLKEGINYNETFALVSKMIIVWTLLVVVTTQSWILHQMDVHNASLHDDLDREYANSRISLWITTSTTKLVYKAYCHIKSIWSHANYSFFTYHSDEVILTVIVCVDDLIIAGNKKMWLRASKGVLALYTLDIISKTRLLDVELVGFHFQQMTLPNGIILEDPECYHRLVGRLIYLTISRLEVSYSVHILAQFMQCPQQEHWEAATQVVRYLKGNLGQRIFICFDNEFTLYEYRDSDCLSHPQPMQLYYDSQAAMYVVVNLMFHECTKHIEVDCHYIHDEIHDGNIVTVQVRTFNHLVDILTKALGKHQYNFLLGKLGIITL</sequence>
<dbReference type="PANTHER" id="PTHR11439:SF511">
    <property type="match status" value="1"/>
</dbReference>
<feature type="non-terminal residue" evidence="2">
    <location>
        <position position="1"/>
    </location>
</feature>
<protein>
    <recommendedName>
        <fullName evidence="4">Reverse transcriptase Ty1/copia-type domain-containing protein</fullName>
    </recommendedName>
</protein>
<dbReference type="PANTHER" id="PTHR11439">
    <property type="entry name" value="GAG-POL-RELATED RETROTRANSPOSON"/>
    <property type="match status" value="1"/>
</dbReference>
<evidence type="ECO:0008006" key="4">
    <source>
        <dbReference type="Google" id="ProtNLM"/>
    </source>
</evidence>
<proteinExistence type="predicted"/>
<organism evidence="2 3">
    <name type="scientific">Mucuna pruriens</name>
    <name type="common">Velvet bean</name>
    <name type="synonym">Dolichos pruriens</name>
    <dbReference type="NCBI Taxonomy" id="157652"/>
    <lineage>
        <taxon>Eukaryota</taxon>
        <taxon>Viridiplantae</taxon>
        <taxon>Streptophyta</taxon>
        <taxon>Embryophyta</taxon>
        <taxon>Tracheophyta</taxon>
        <taxon>Spermatophyta</taxon>
        <taxon>Magnoliopsida</taxon>
        <taxon>eudicotyledons</taxon>
        <taxon>Gunneridae</taxon>
        <taxon>Pentapetalae</taxon>
        <taxon>rosids</taxon>
        <taxon>fabids</taxon>
        <taxon>Fabales</taxon>
        <taxon>Fabaceae</taxon>
        <taxon>Papilionoideae</taxon>
        <taxon>50 kb inversion clade</taxon>
        <taxon>NPAAA clade</taxon>
        <taxon>indigoferoid/millettioid clade</taxon>
        <taxon>Phaseoleae</taxon>
        <taxon>Mucuna</taxon>
    </lineage>
</organism>
<dbReference type="CDD" id="cd09272">
    <property type="entry name" value="RNase_HI_RT_Ty1"/>
    <property type="match status" value="1"/>
</dbReference>
<gene>
    <name evidence="2" type="ORF">CR513_58953</name>
</gene>